<dbReference type="InterPro" id="IPR019734">
    <property type="entry name" value="TPR_rpt"/>
</dbReference>
<gene>
    <name evidence="1" type="ORF">S03H2_38153</name>
</gene>
<dbReference type="EMBL" id="BARU01023516">
    <property type="protein sequence ID" value="GAH54035.1"/>
    <property type="molecule type" value="Genomic_DNA"/>
</dbReference>
<dbReference type="Gene3D" id="1.25.40.10">
    <property type="entry name" value="Tetratricopeptide repeat domain"/>
    <property type="match status" value="1"/>
</dbReference>
<dbReference type="SUPFAM" id="SSF48452">
    <property type="entry name" value="TPR-like"/>
    <property type="match status" value="2"/>
</dbReference>
<name>X1HAG1_9ZZZZ</name>
<evidence type="ECO:0000313" key="1">
    <source>
        <dbReference type="EMBL" id="GAH54035.1"/>
    </source>
</evidence>
<organism evidence="1">
    <name type="scientific">marine sediment metagenome</name>
    <dbReference type="NCBI Taxonomy" id="412755"/>
    <lineage>
        <taxon>unclassified sequences</taxon>
        <taxon>metagenomes</taxon>
        <taxon>ecological metagenomes</taxon>
    </lineage>
</organism>
<dbReference type="InterPro" id="IPR011990">
    <property type="entry name" value="TPR-like_helical_dom_sf"/>
</dbReference>
<dbReference type="SMART" id="SM00028">
    <property type="entry name" value="TPR"/>
    <property type="match status" value="4"/>
</dbReference>
<comment type="caution">
    <text evidence="1">The sequence shown here is derived from an EMBL/GenBank/DDBJ whole genome shotgun (WGS) entry which is preliminary data.</text>
</comment>
<evidence type="ECO:0008006" key="2">
    <source>
        <dbReference type="Google" id="ProtNLM"/>
    </source>
</evidence>
<sequence length="277" mass="31165">AEDNPDLLKAKISLALLAFKKGNRKESLDIINTVLEMDSSKVSQLIPQLDYIVRNSVELAPYVLEIYDTIPSETIDPFILNFAKAEAFTLSGDYKNAALYYTKCFETKPDQVDKIVKGFQRILEKKEDLSFVHFALGKIYLKTGEISGGLEHLRKANELDPNLYDTVIHILYELVRKLPHESLVIDELLKVLMLKGAYEQVITECEDAIEKLPKEKTGRIYLMHGHASLEKGLLKQASLSIVHALDIDESFASDALKLLKRATGIDKNNVVVKYGLA</sequence>
<dbReference type="Pfam" id="PF13181">
    <property type="entry name" value="TPR_8"/>
    <property type="match status" value="2"/>
</dbReference>
<protein>
    <recommendedName>
        <fullName evidence="2">Tetratricopeptide repeat protein</fullName>
    </recommendedName>
</protein>
<proteinExistence type="predicted"/>
<dbReference type="AlphaFoldDB" id="X1HAG1"/>
<reference evidence="1" key="1">
    <citation type="journal article" date="2014" name="Front. Microbiol.">
        <title>High frequency of phylogenetically diverse reductive dehalogenase-homologous genes in deep subseafloor sedimentary metagenomes.</title>
        <authorList>
            <person name="Kawai M."/>
            <person name="Futagami T."/>
            <person name="Toyoda A."/>
            <person name="Takaki Y."/>
            <person name="Nishi S."/>
            <person name="Hori S."/>
            <person name="Arai W."/>
            <person name="Tsubouchi T."/>
            <person name="Morono Y."/>
            <person name="Uchiyama I."/>
            <person name="Ito T."/>
            <person name="Fujiyama A."/>
            <person name="Inagaki F."/>
            <person name="Takami H."/>
        </authorList>
    </citation>
    <scope>NUCLEOTIDE SEQUENCE</scope>
    <source>
        <strain evidence="1">Expedition CK06-06</strain>
    </source>
</reference>
<accession>X1HAG1</accession>
<feature type="non-terminal residue" evidence="1">
    <location>
        <position position="1"/>
    </location>
</feature>
<feature type="non-terminal residue" evidence="1">
    <location>
        <position position="277"/>
    </location>
</feature>
<dbReference type="PROSITE" id="PS50005">
    <property type="entry name" value="TPR"/>
    <property type="match status" value="1"/>
</dbReference>